<dbReference type="AlphaFoldDB" id="A0A9W7DAP5"/>
<evidence type="ECO:0000256" key="1">
    <source>
        <dbReference type="SAM" id="MobiDB-lite"/>
    </source>
</evidence>
<dbReference type="OrthoDB" id="427924at2759"/>
<evidence type="ECO:0000259" key="2">
    <source>
        <dbReference type="Pfam" id="PF17919"/>
    </source>
</evidence>
<evidence type="ECO:0000313" key="4">
    <source>
        <dbReference type="Proteomes" id="UP001165121"/>
    </source>
</evidence>
<dbReference type="PANTHER" id="PTHR34072:SF58">
    <property type="entry name" value="DNA (CYTOSINE-5-)-METHYLTRANSFERASE"/>
    <property type="match status" value="1"/>
</dbReference>
<dbReference type="Pfam" id="PF17919">
    <property type="entry name" value="RT_RNaseH_2"/>
    <property type="match status" value="1"/>
</dbReference>
<dbReference type="InterPro" id="IPR041577">
    <property type="entry name" value="RT_RNaseH_2"/>
</dbReference>
<protein>
    <submittedName>
        <fullName evidence="3">Unnamed protein product</fullName>
    </submittedName>
</protein>
<proteinExistence type="predicted"/>
<feature type="domain" description="Reverse transcriptase/retrotransposon-derived protein RNase H-like" evidence="2">
    <location>
        <begin position="16"/>
        <end position="95"/>
    </location>
</feature>
<name>A0A9W7DAP5_9STRA</name>
<sequence>MVLITKLLRKVVEWEWTPAQEFTFEYVKKVLTSKPLLVYPSFQFPFRVVIDASIIGLGACLTQDQGRGWQPIAFASKVNSEAESKNGITELEFEARAITAPAAPTDDNEDERAGSGADDGVGRKATARQRAGTTSTTEQHVDEPEISTGVVSAQLTLATVSQAGGSD</sequence>
<organism evidence="3 4">
    <name type="scientific">Phytophthora fragariaefolia</name>
    <dbReference type="NCBI Taxonomy" id="1490495"/>
    <lineage>
        <taxon>Eukaryota</taxon>
        <taxon>Sar</taxon>
        <taxon>Stramenopiles</taxon>
        <taxon>Oomycota</taxon>
        <taxon>Peronosporomycetes</taxon>
        <taxon>Peronosporales</taxon>
        <taxon>Peronosporaceae</taxon>
        <taxon>Phytophthora</taxon>
    </lineage>
</organism>
<gene>
    <name evidence="3" type="ORF">Pfra01_002940600</name>
</gene>
<evidence type="ECO:0000313" key="3">
    <source>
        <dbReference type="EMBL" id="GMG15323.1"/>
    </source>
</evidence>
<dbReference type="EMBL" id="BSXT01018879">
    <property type="protein sequence ID" value="GMG15323.1"/>
    <property type="molecule type" value="Genomic_DNA"/>
</dbReference>
<dbReference type="Gene3D" id="3.30.70.270">
    <property type="match status" value="1"/>
</dbReference>
<dbReference type="PANTHER" id="PTHR34072">
    <property type="entry name" value="ENZYMATIC POLYPROTEIN-RELATED"/>
    <property type="match status" value="1"/>
</dbReference>
<accession>A0A9W7DAP5</accession>
<comment type="caution">
    <text evidence="3">The sequence shown here is derived from an EMBL/GenBank/DDBJ whole genome shotgun (WGS) entry which is preliminary data.</text>
</comment>
<feature type="region of interest" description="Disordered" evidence="1">
    <location>
        <begin position="96"/>
        <end position="149"/>
    </location>
</feature>
<dbReference type="InterPro" id="IPR043128">
    <property type="entry name" value="Rev_trsase/Diguanyl_cyclase"/>
</dbReference>
<dbReference type="InterPro" id="IPR043502">
    <property type="entry name" value="DNA/RNA_pol_sf"/>
</dbReference>
<dbReference type="Proteomes" id="UP001165121">
    <property type="component" value="Unassembled WGS sequence"/>
</dbReference>
<reference evidence="3" key="1">
    <citation type="submission" date="2023-04" db="EMBL/GenBank/DDBJ databases">
        <title>Phytophthora fragariaefolia NBRC 109709.</title>
        <authorList>
            <person name="Ichikawa N."/>
            <person name="Sato H."/>
            <person name="Tonouchi N."/>
        </authorList>
    </citation>
    <scope>NUCLEOTIDE SEQUENCE</scope>
    <source>
        <strain evidence="3">NBRC 109709</strain>
    </source>
</reference>
<keyword evidence="4" id="KW-1185">Reference proteome</keyword>
<dbReference type="SUPFAM" id="SSF56672">
    <property type="entry name" value="DNA/RNA polymerases"/>
    <property type="match status" value="1"/>
</dbReference>